<name>A0A848R659_9FIRM</name>
<proteinExistence type="predicted"/>
<keyword evidence="2" id="KW-1185">Reference proteome</keyword>
<reference evidence="1" key="1">
    <citation type="submission" date="2020-04" db="EMBL/GenBank/DDBJ databases">
        <title>Peptoniphilus sp. nov. isolated from swine feces.</title>
        <authorList>
            <person name="Ryu S.W."/>
        </authorList>
    </citation>
    <scope>NUCLEOTIDE SEQUENCE [LARGE SCALE GENOMIC DNA]</scope>
    <source>
        <strain evidence="1">AGMB00490</strain>
    </source>
</reference>
<dbReference type="EMBL" id="JABDSR010000003">
    <property type="protein sequence ID" value="NMW84747.1"/>
    <property type="molecule type" value="Genomic_DNA"/>
</dbReference>
<comment type="caution">
    <text evidence="1">The sequence shown here is derived from an EMBL/GenBank/DDBJ whole genome shotgun (WGS) entry which is preliminary data.</text>
</comment>
<gene>
    <name evidence="1" type="ORF">HKO22_03180</name>
</gene>
<dbReference type="AlphaFoldDB" id="A0A848R659"/>
<sequence length="95" mass="10957">MSLPRYNKQAQIRSLIRTYDIRTPVEKMKEQQVLGDGSIRILPRDVTNHMIAGAKDTICIFYLEDGSLLLMEKGLAEERLKDEYGEILEQTTNKN</sequence>
<dbReference type="RefSeq" id="WP_169968502.1">
    <property type="nucleotide sequence ID" value="NZ_JABDSR010000003.1"/>
</dbReference>
<organism evidence="1 2">
    <name type="scientific">Peptoniphilus faecalis</name>
    <dbReference type="NCBI Taxonomy" id="2731255"/>
    <lineage>
        <taxon>Bacteria</taxon>
        <taxon>Bacillati</taxon>
        <taxon>Bacillota</taxon>
        <taxon>Tissierellia</taxon>
        <taxon>Tissierellales</taxon>
        <taxon>Peptoniphilaceae</taxon>
        <taxon>Peptoniphilus</taxon>
    </lineage>
</organism>
<protein>
    <submittedName>
        <fullName evidence="1">Uncharacterized protein</fullName>
    </submittedName>
</protein>
<evidence type="ECO:0000313" key="2">
    <source>
        <dbReference type="Proteomes" id="UP000568273"/>
    </source>
</evidence>
<dbReference type="Proteomes" id="UP000568273">
    <property type="component" value="Unassembled WGS sequence"/>
</dbReference>
<accession>A0A848R659</accession>
<evidence type="ECO:0000313" key="1">
    <source>
        <dbReference type="EMBL" id="NMW84747.1"/>
    </source>
</evidence>